<dbReference type="InterPro" id="IPR002933">
    <property type="entry name" value="Peptidase_M20"/>
</dbReference>
<dbReference type="Pfam" id="PF07687">
    <property type="entry name" value="M20_dimer"/>
    <property type="match status" value="1"/>
</dbReference>
<evidence type="ECO:0000259" key="2">
    <source>
        <dbReference type="Pfam" id="PF07687"/>
    </source>
</evidence>
<dbReference type="Gene3D" id="3.30.70.360">
    <property type="match status" value="1"/>
</dbReference>
<proteinExistence type="predicted"/>
<organism evidence="3 4">
    <name type="scientific">Adhaeribacter terreus</name>
    <dbReference type="NCBI Taxonomy" id="529703"/>
    <lineage>
        <taxon>Bacteria</taxon>
        <taxon>Pseudomonadati</taxon>
        <taxon>Bacteroidota</taxon>
        <taxon>Cytophagia</taxon>
        <taxon>Cytophagales</taxon>
        <taxon>Hymenobacteraceae</taxon>
        <taxon>Adhaeribacter</taxon>
    </lineage>
</organism>
<dbReference type="InterPro" id="IPR017439">
    <property type="entry name" value="Amidohydrolase"/>
</dbReference>
<dbReference type="PANTHER" id="PTHR11014:SF63">
    <property type="entry name" value="METALLOPEPTIDASE, PUTATIVE (AFU_ORTHOLOGUE AFUA_6G09600)-RELATED"/>
    <property type="match status" value="1"/>
</dbReference>
<keyword evidence="1" id="KW-0378">Hydrolase</keyword>
<evidence type="ECO:0000313" key="3">
    <source>
        <dbReference type="EMBL" id="MFC5269074.1"/>
    </source>
</evidence>
<gene>
    <name evidence="3" type="ORF">ACFPIB_00545</name>
</gene>
<feature type="domain" description="Peptidase M20 dimerisation" evidence="2">
    <location>
        <begin position="194"/>
        <end position="287"/>
    </location>
</feature>
<comment type="caution">
    <text evidence="3">The sequence shown here is derived from an EMBL/GenBank/DDBJ whole genome shotgun (WGS) entry which is preliminary data.</text>
</comment>
<protein>
    <submittedName>
        <fullName evidence="3">M20 family metallopeptidase</fullName>
    </submittedName>
</protein>
<evidence type="ECO:0000256" key="1">
    <source>
        <dbReference type="ARBA" id="ARBA00022801"/>
    </source>
</evidence>
<dbReference type="CDD" id="cd03886">
    <property type="entry name" value="M20_Acy1"/>
    <property type="match status" value="1"/>
</dbReference>
<evidence type="ECO:0000313" key="4">
    <source>
        <dbReference type="Proteomes" id="UP001596161"/>
    </source>
</evidence>
<dbReference type="PIRSF" id="PIRSF005962">
    <property type="entry name" value="Pept_M20D_amidohydro"/>
    <property type="match status" value="1"/>
</dbReference>
<dbReference type="Proteomes" id="UP001596161">
    <property type="component" value="Unassembled WGS sequence"/>
</dbReference>
<dbReference type="SUPFAM" id="SSF53187">
    <property type="entry name" value="Zn-dependent exopeptidases"/>
    <property type="match status" value="1"/>
</dbReference>
<name>A0ABW0E8B2_9BACT</name>
<dbReference type="EMBL" id="JBHSKT010000001">
    <property type="protein sequence ID" value="MFC5269074.1"/>
    <property type="molecule type" value="Genomic_DNA"/>
</dbReference>
<dbReference type="InterPro" id="IPR036264">
    <property type="entry name" value="Bact_exopeptidase_dim_dom"/>
</dbReference>
<dbReference type="SUPFAM" id="SSF55031">
    <property type="entry name" value="Bacterial exopeptidase dimerisation domain"/>
    <property type="match status" value="1"/>
</dbReference>
<dbReference type="InterPro" id="IPR011650">
    <property type="entry name" value="Peptidase_M20_dimer"/>
</dbReference>
<dbReference type="PANTHER" id="PTHR11014">
    <property type="entry name" value="PEPTIDASE M20 FAMILY MEMBER"/>
    <property type="match status" value="1"/>
</dbReference>
<accession>A0ABW0E8B2</accession>
<dbReference type="Pfam" id="PF01546">
    <property type="entry name" value="Peptidase_M20"/>
    <property type="match status" value="1"/>
</dbReference>
<keyword evidence="4" id="KW-1185">Reference proteome</keyword>
<sequence>MSDLKARVKQLASEFANDTVNIRQHIHANPELSFQEFQTSEFVKNTLKSYGLKAKNMAGTGLVVLLKGRNPEKKVIALRADLDALPIFEKNDVAYRSKNEGLMHACGHDVHTASLLGTARILSELQDDFEGTVKLIFQPGEEKFPGGASLMIKEGVLQNPAPEAILGQHVFPLLETGKVGFRSGMYMASADEIYVTVKGKGGHAAIPEMNIDPVIISAHILVALQQIVSRVASPKIPTVLSFGKVQANGATNVIPDEVKMEGTFRTMNEKWRAEAHVKMKKMAEEMAEAMGGSCEFTILKGYPFLQNEPNLTAKAREAAESYLGAENVVDLDLWLAAEDFAYYSQETAACFYRLGTRNESRGITSSVHTSTFDIDESALEIGSGLMAWLALEQLNNSN</sequence>
<dbReference type="NCBIfam" id="TIGR01891">
    <property type="entry name" value="amidohydrolases"/>
    <property type="match status" value="1"/>
</dbReference>
<reference evidence="4" key="1">
    <citation type="journal article" date="2019" name="Int. J. Syst. Evol. Microbiol.">
        <title>The Global Catalogue of Microorganisms (GCM) 10K type strain sequencing project: providing services to taxonomists for standard genome sequencing and annotation.</title>
        <authorList>
            <consortium name="The Broad Institute Genomics Platform"/>
            <consortium name="The Broad Institute Genome Sequencing Center for Infectious Disease"/>
            <person name="Wu L."/>
            <person name="Ma J."/>
        </authorList>
    </citation>
    <scope>NUCLEOTIDE SEQUENCE [LARGE SCALE GENOMIC DNA]</scope>
    <source>
        <strain evidence="4">KACC 12602</strain>
    </source>
</reference>
<dbReference type="RefSeq" id="WP_378015459.1">
    <property type="nucleotide sequence ID" value="NZ_JBHSKT010000001.1"/>
</dbReference>
<dbReference type="Gene3D" id="3.40.630.10">
    <property type="entry name" value="Zn peptidases"/>
    <property type="match status" value="1"/>
</dbReference>